<comment type="caution">
    <text evidence="8">The sequence shown here is derived from an EMBL/GenBank/DDBJ whole genome shotgun (WGS) entry which is preliminary data.</text>
</comment>
<proteinExistence type="inferred from homology"/>
<dbReference type="GO" id="GO:0009319">
    <property type="term" value="C:cytochrome o ubiquinol oxidase complex"/>
    <property type="evidence" value="ECO:0007669"/>
    <property type="project" value="TreeGrafter"/>
</dbReference>
<dbReference type="InterPro" id="IPR050968">
    <property type="entry name" value="Cytochrome_c_oxidase_bac_sub4"/>
</dbReference>
<keyword evidence="6 7" id="KW-0472">Membrane</keyword>
<keyword evidence="3" id="KW-1003">Cell membrane</keyword>
<dbReference type="RefSeq" id="WP_036579856.1">
    <property type="nucleotide sequence ID" value="NZ_KK082134.1"/>
</dbReference>
<dbReference type="GO" id="GO:0015990">
    <property type="term" value="P:electron transport coupled proton transport"/>
    <property type="evidence" value="ECO:0007669"/>
    <property type="project" value="TreeGrafter"/>
</dbReference>
<dbReference type="GO" id="GO:0009486">
    <property type="term" value="F:cytochrome bo3 ubiquinol oxidase activity"/>
    <property type="evidence" value="ECO:0007669"/>
    <property type="project" value="TreeGrafter"/>
</dbReference>
<evidence type="ECO:0000256" key="2">
    <source>
        <dbReference type="ARBA" id="ARBA00008079"/>
    </source>
</evidence>
<dbReference type="EMBL" id="JFHU01000113">
    <property type="protein sequence ID" value="EXX88887.1"/>
    <property type="molecule type" value="Genomic_DNA"/>
</dbReference>
<dbReference type="AlphaFoldDB" id="A0A9W5W771"/>
<dbReference type="PANTHER" id="PTHR36835:SF1">
    <property type="entry name" value="CYTOCHROME BO(3) UBIQUINOL OXIDASE SUBUNIT 4"/>
    <property type="match status" value="1"/>
</dbReference>
<evidence type="ECO:0000256" key="7">
    <source>
        <dbReference type="SAM" id="Phobius"/>
    </source>
</evidence>
<evidence type="ECO:0000256" key="6">
    <source>
        <dbReference type="ARBA" id="ARBA00023136"/>
    </source>
</evidence>
<evidence type="ECO:0000256" key="3">
    <source>
        <dbReference type="ARBA" id="ARBA00022475"/>
    </source>
</evidence>
<dbReference type="GO" id="GO:0019646">
    <property type="term" value="P:aerobic electron transport chain"/>
    <property type="evidence" value="ECO:0007669"/>
    <property type="project" value="TreeGrafter"/>
</dbReference>
<dbReference type="OrthoDB" id="2989516at2"/>
<keyword evidence="4 7" id="KW-0812">Transmembrane</keyword>
<gene>
    <name evidence="8" type="ORF">BG53_01105</name>
</gene>
<comment type="similarity">
    <text evidence="2">Belongs to the cytochrome c oxidase bacterial subunit 4 family.</text>
</comment>
<dbReference type="GO" id="GO:0015078">
    <property type="term" value="F:proton transmembrane transporter activity"/>
    <property type="evidence" value="ECO:0007669"/>
    <property type="project" value="TreeGrafter"/>
</dbReference>
<dbReference type="GO" id="GO:0005886">
    <property type="term" value="C:plasma membrane"/>
    <property type="evidence" value="ECO:0007669"/>
    <property type="project" value="UniProtKB-SubCell"/>
</dbReference>
<evidence type="ECO:0000256" key="1">
    <source>
        <dbReference type="ARBA" id="ARBA00004651"/>
    </source>
</evidence>
<sequence>MADHHSTANERRRHKHEGPQKHIVSFIFSLLLTVIAFAVVAAGDVNKDFIYILLVTMAVGQVIIQMGFWMHMKDRGHLYPIIGILAGVFVVFTMVIMALYWVWW</sequence>
<dbReference type="PANTHER" id="PTHR36835">
    <property type="entry name" value="CYTOCHROME BO(3) UBIQUINOL OXIDASE SUBUNIT 4"/>
    <property type="match status" value="1"/>
</dbReference>
<name>A0A9W5W771_9BACL</name>
<feature type="transmembrane region" description="Helical" evidence="7">
    <location>
        <begin position="49"/>
        <end position="69"/>
    </location>
</feature>
<reference evidence="8 9" key="1">
    <citation type="submission" date="2014-02" db="EMBL/GenBank/DDBJ databases">
        <title>Genome sequence of Paenibacillus darwinianus reveals adaptive mechanisms for survival in Antarctic soils.</title>
        <authorList>
            <person name="Dsouza M."/>
            <person name="Taylor M.W."/>
            <person name="Turner S.J."/>
            <person name="Aislabie J."/>
        </authorList>
    </citation>
    <scope>NUCLEOTIDE SEQUENCE [LARGE SCALE GENOMIC DNA]</scope>
    <source>
        <strain evidence="8 9">CE1</strain>
    </source>
</reference>
<feature type="transmembrane region" description="Helical" evidence="7">
    <location>
        <begin position="81"/>
        <end position="103"/>
    </location>
</feature>
<protein>
    <submittedName>
        <fullName evidence="8">Cytochrome C oxidase subunit IV</fullName>
    </submittedName>
</protein>
<evidence type="ECO:0000313" key="9">
    <source>
        <dbReference type="Proteomes" id="UP000053750"/>
    </source>
</evidence>
<keyword evidence="9" id="KW-1185">Reference proteome</keyword>
<keyword evidence="5 7" id="KW-1133">Transmembrane helix</keyword>
<dbReference type="Pfam" id="PF03626">
    <property type="entry name" value="COX4_pro"/>
    <property type="match status" value="1"/>
</dbReference>
<dbReference type="InterPro" id="IPR005171">
    <property type="entry name" value="Cyt_c_oxidase_su4_prok"/>
</dbReference>
<dbReference type="Proteomes" id="UP000053750">
    <property type="component" value="Unassembled WGS sequence"/>
</dbReference>
<feature type="transmembrane region" description="Helical" evidence="7">
    <location>
        <begin position="21"/>
        <end position="43"/>
    </location>
</feature>
<evidence type="ECO:0000313" key="8">
    <source>
        <dbReference type="EMBL" id="EXX88887.1"/>
    </source>
</evidence>
<comment type="subcellular location">
    <subcellularLocation>
        <location evidence="1">Cell membrane</location>
        <topology evidence="1">Multi-pass membrane protein</topology>
    </subcellularLocation>
</comment>
<evidence type="ECO:0000256" key="4">
    <source>
        <dbReference type="ARBA" id="ARBA00022692"/>
    </source>
</evidence>
<accession>A0A9W5W771</accession>
<organism evidence="8 9">
    <name type="scientific">Paenibacillus darwinianus</name>
    <dbReference type="NCBI Taxonomy" id="1380763"/>
    <lineage>
        <taxon>Bacteria</taxon>
        <taxon>Bacillati</taxon>
        <taxon>Bacillota</taxon>
        <taxon>Bacilli</taxon>
        <taxon>Bacillales</taxon>
        <taxon>Paenibacillaceae</taxon>
        <taxon>Paenibacillus</taxon>
    </lineage>
</organism>
<evidence type="ECO:0000256" key="5">
    <source>
        <dbReference type="ARBA" id="ARBA00022989"/>
    </source>
</evidence>